<feature type="chain" id="PRO_5032434634" evidence="1">
    <location>
        <begin position="22"/>
        <end position="200"/>
    </location>
</feature>
<evidence type="ECO:0000313" key="2">
    <source>
        <dbReference type="EMBL" id="HEN40867.1"/>
    </source>
</evidence>
<sequence length="200" mass="23005">MKWFALPILFITLALGGPAFAQGSPTETVKKTVDEVVRIVADKELKKPQNEKKRRQELKRAIGAVFDYGEMAQRSMARHWRDRSAAEKKEFVSLFETLLENSYADKIESYNQEKIVYLNERIDGEYAEVKSKVVTAKRDEYSLDYRLMNKGGKWLAYDVVIEGVSLVSNYRGQFNKIITNEGYPALLKKLRSKSEEIKAP</sequence>
<feature type="signal peptide" evidence="1">
    <location>
        <begin position="1"/>
        <end position="21"/>
    </location>
</feature>
<dbReference type="Gene3D" id="3.10.450.710">
    <property type="entry name" value="Tgt2/MlaC"/>
    <property type="match status" value="1"/>
</dbReference>
<accession>A0A831UAB5</accession>
<dbReference type="EMBL" id="DSOV01000002">
    <property type="protein sequence ID" value="HEN40867.1"/>
    <property type="molecule type" value="Genomic_DNA"/>
</dbReference>
<protein>
    <submittedName>
        <fullName evidence="2">ABC transporter substrate-binding protein</fullName>
    </submittedName>
</protein>
<comment type="caution">
    <text evidence="2">The sequence shown here is derived from an EMBL/GenBank/DDBJ whole genome shotgun (WGS) entry which is preliminary data.</text>
</comment>
<dbReference type="AlphaFoldDB" id="A0A831UAB5"/>
<gene>
    <name evidence="2" type="ORF">ENQ87_00605</name>
</gene>
<dbReference type="PANTHER" id="PTHR36573:SF1">
    <property type="entry name" value="INTERMEMBRANE PHOSPHOLIPID TRANSPORT SYSTEM BINDING PROTEIN MLAC"/>
    <property type="match status" value="1"/>
</dbReference>
<evidence type="ECO:0000256" key="1">
    <source>
        <dbReference type="SAM" id="SignalP"/>
    </source>
</evidence>
<proteinExistence type="predicted"/>
<organism evidence="2">
    <name type="scientific">Geobacter metallireducens</name>
    <dbReference type="NCBI Taxonomy" id="28232"/>
    <lineage>
        <taxon>Bacteria</taxon>
        <taxon>Pseudomonadati</taxon>
        <taxon>Thermodesulfobacteriota</taxon>
        <taxon>Desulfuromonadia</taxon>
        <taxon>Geobacterales</taxon>
        <taxon>Geobacteraceae</taxon>
        <taxon>Geobacter</taxon>
    </lineage>
</organism>
<dbReference type="PIRSF" id="PIRSF004649">
    <property type="entry name" value="MlaC"/>
    <property type="match status" value="1"/>
</dbReference>
<name>A0A831UAB5_GEOME</name>
<dbReference type="Pfam" id="PF05494">
    <property type="entry name" value="MlaC"/>
    <property type="match status" value="1"/>
</dbReference>
<reference evidence="2" key="1">
    <citation type="journal article" date="2020" name="mSystems">
        <title>Genome- and Community-Level Interaction Insights into Carbon Utilization and Element Cycling Functions of Hydrothermarchaeota in Hydrothermal Sediment.</title>
        <authorList>
            <person name="Zhou Z."/>
            <person name="Liu Y."/>
            <person name="Xu W."/>
            <person name="Pan J."/>
            <person name="Luo Z.H."/>
            <person name="Li M."/>
        </authorList>
    </citation>
    <scope>NUCLEOTIDE SEQUENCE [LARGE SCALE GENOMIC DNA]</scope>
    <source>
        <strain evidence="2">SpSt-349</strain>
    </source>
</reference>
<dbReference type="InterPro" id="IPR042245">
    <property type="entry name" value="Tgt2/MlaC_sf"/>
</dbReference>
<keyword evidence="1" id="KW-0732">Signal</keyword>
<dbReference type="PANTHER" id="PTHR36573">
    <property type="entry name" value="INTERMEMBRANE PHOSPHOLIPID TRANSPORT SYSTEM BINDING PROTEIN MLAC"/>
    <property type="match status" value="1"/>
</dbReference>
<dbReference type="InterPro" id="IPR008869">
    <property type="entry name" value="MlaC/ttg2D"/>
</dbReference>